<gene>
    <name evidence="2" type="ORF">METZ01_LOCUS313376</name>
</gene>
<sequence length="22" mass="2300">MPNGETLSVKVIDIKGDNQGPS</sequence>
<feature type="region of interest" description="Disordered" evidence="1">
    <location>
        <begin position="1"/>
        <end position="22"/>
    </location>
</feature>
<proteinExistence type="predicted"/>
<protein>
    <submittedName>
        <fullName evidence="2">Uncharacterized protein</fullName>
    </submittedName>
</protein>
<feature type="non-terminal residue" evidence="2">
    <location>
        <position position="22"/>
    </location>
</feature>
<accession>A0A382NLE7</accession>
<organism evidence="2">
    <name type="scientific">marine metagenome</name>
    <dbReference type="NCBI Taxonomy" id="408172"/>
    <lineage>
        <taxon>unclassified sequences</taxon>
        <taxon>metagenomes</taxon>
        <taxon>ecological metagenomes</taxon>
    </lineage>
</organism>
<reference evidence="2" key="1">
    <citation type="submission" date="2018-05" db="EMBL/GenBank/DDBJ databases">
        <authorList>
            <person name="Lanie J.A."/>
            <person name="Ng W.-L."/>
            <person name="Kazmierczak K.M."/>
            <person name="Andrzejewski T.M."/>
            <person name="Davidsen T.M."/>
            <person name="Wayne K.J."/>
            <person name="Tettelin H."/>
            <person name="Glass J.I."/>
            <person name="Rusch D."/>
            <person name="Podicherti R."/>
            <person name="Tsui H.-C.T."/>
            <person name="Winkler M.E."/>
        </authorList>
    </citation>
    <scope>NUCLEOTIDE SEQUENCE</scope>
</reference>
<dbReference type="EMBL" id="UINC01100451">
    <property type="protein sequence ID" value="SVC60522.1"/>
    <property type="molecule type" value="Genomic_DNA"/>
</dbReference>
<evidence type="ECO:0000313" key="2">
    <source>
        <dbReference type="EMBL" id="SVC60522.1"/>
    </source>
</evidence>
<dbReference type="AlphaFoldDB" id="A0A382NLE7"/>
<evidence type="ECO:0000256" key="1">
    <source>
        <dbReference type="SAM" id="MobiDB-lite"/>
    </source>
</evidence>
<name>A0A382NLE7_9ZZZZ</name>